<dbReference type="AlphaFoldDB" id="A0A8H7E1B0"/>
<reference evidence="1" key="1">
    <citation type="submission" date="2020-02" db="EMBL/GenBank/DDBJ databases">
        <authorList>
            <person name="Palmer J.M."/>
        </authorList>
    </citation>
    <scope>NUCLEOTIDE SEQUENCE</scope>
    <source>
        <strain evidence="1">EPUS1.4</strain>
        <tissue evidence="1">Thallus</tissue>
    </source>
</reference>
<dbReference type="EMBL" id="JAACFV010000138">
    <property type="protein sequence ID" value="KAF7504433.1"/>
    <property type="molecule type" value="Genomic_DNA"/>
</dbReference>
<gene>
    <name evidence="1" type="ORF">GJ744_002237</name>
</gene>
<accession>A0A8H7E1B0</accession>
<name>A0A8H7E1B0_9EURO</name>
<organism evidence="1 2">
    <name type="scientific">Endocarpon pusillum</name>
    <dbReference type="NCBI Taxonomy" id="364733"/>
    <lineage>
        <taxon>Eukaryota</taxon>
        <taxon>Fungi</taxon>
        <taxon>Dikarya</taxon>
        <taxon>Ascomycota</taxon>
        <taxon>Pezizomycotina</taxon>
        <taxon>Eurotiomycetes</taxon>
        <taxon>Chaetothyriomycetidae</taxon>
        <taxon>Verrucariales</taxon>
        <taxon>Verrucariaceae</taxon>
        <taxon>Endocarpon</taxon>
    </lineage>
</organism>
<protein>
    <submittedName>
        <fullName evidence="1">Uncharacterized protein</fullName>
    </submittedName>
</protein>
<proteinExistence type="predicted"/>
<comment type="caution">
    <text evidence="1">The sequence shown here is derived from an EMBL/GenBank/DDBJ whole genome shotgun (WGS) entry which is preliminary data.</text>
</comment>
<sequence>MQSWDVFPDTGNELLSQLLCMQRDGRLHRDDKLILIGHQLGYYLLKKALLEASNKEHRPEEERLLNMLEMIVMLGEPELHPNNQTQWPQLISECVSGGKPLSHHLANDRTLGSLEVISRTFEDACFTALNSMSDLVGELSRDGGGSSSPRGTLVALSRRLFMSASTRRPVRSIQWKPVKASPRYVDSILRVDTPAICS</sequence>
<evidence type="ECO:0000313" key="1">
    <source>
        <dbReference type="EMBL" id="KAF7504433.1"/>
    </source>
</evidence>
<dbReference type="Proteomes" id="UP000606974">
    <property type="component" value="Unassembled WGS sequence"/>
</dbReference>
<evidence type="ECO:0000313" key="2">
    <source>
        <dbReference type="Proteomes" id="UP000606974"/>
    </source>
</evidence>
<keyword evidence="2" id="KW-1185">Reference proteome</keyword>
<dbReference type="OrthoDB" id="5362512at2759"/>